<accession>A0A8X6WLF2</accession>
<feature type="domain" description="C2H2-type" evidence="10">
    <location>
        <begin position="380"/>
        <end position="407"/>
    </location>
</feature>
<reference evidence="11" key="1">
    <citation type="submission" date="2020-08" db="EMBL/GenBank/DDBJ databases">
        <title>Multicomponent nature underlies the extraordinary mechanical properties of spider dragline silk.</title>
        <authorList>
            <person name="Kono N."/>
            <person name="Nakamura H."/>
            <person name="Mori M."/>
            <person name="Yoshida Y."/>
            <person name="Ohtoshi R."/>
            <person name="Malay A.D."/>
            <person name="Moran D.A.P."/>
            <person name="Tomita M."/>
            <person name="Numata K."/>
            <person name="Arakawa K."/>
        </authorList>
    </citation>
    <scope>NUCLEOTIDE SEQUENCE</scope>
</reference>
<comment type="subcellular location">
    <subcellularLocation>
        <location evidence="1">Nucleus</location>
    </subcellularLocation>
</comment>
<protein>
    <submittedName>
        <fullName evidence="11">Zinc finger protein</fullName>
    </submittedName>
</protein>
<evidence type="ECO:0000256" key="9">
    <source>
        <dbReference type="PROSITE-ProRule" id="PRU00042"/>
    </source>
</evidence>
<name>A0A8X6WLF2_9ARAC</name>
<dbReference type="Gene3D" id="3.30.160.60">
    <property type="entry name" value="Classic Zinc Finger"/>
    <property type="match status" value="3"/>
</dbReference>
<dbReference type="PROSITE" id="PS50157">
    <property type="entry name" value="ZINC_FINGER_C2H2_2"/>
    <property type="match status" value="4"/>
</dbReference>
<evidence type="ECO:0000256" key="8">
    <source>
        <dbReference type="ARBA" id="ARBA00023242"/>
    </source>
</evidence>
<dbReference type="Pfam" id="PF00096">
    <property type="entry name" value="zf-C2H2"/>
    <property type="match status" value="3"/>
</dbReference>
<organism evidence="11 12">
    <name type="scientific">Trichonephila inaurata madagascariensis</name>
    <dbReference type="NCBI Taxonomy" id="2747483"/>
    <lineage>
        <taxon>Eukaryota</taxon>
        <taxon>Metazoa</taxon>
        <taxon>Ecdysozoa</taxon>
        <taxon>Arthropoda</taxon>
        <taxon>Chelicerata</taxon>
        <taxon>Arachnida</taxon>
        <taxon>Araneae</taxon>
        <taxon>Araneomorphae</taxon>
        <taxon>Entelegynae</taxon>
        <taxon>Araneoidea</taxon>
        <taxon>Nephilidae</taxon>
        <taxon>Trichonephila</taxon>
        <taxon>Trichonephila inaurata</taxon>
    </lineage>
</organism>
<dbReference type="SUPFAM" id="SSF57667">
    <property type="entry name" value="beta-beta-alpha zinc fingers"/>
    <property type="match status" value="3"/>
</dbReference>
<dbReference type="PROSITE" id="PS00028">
    <property type="entry name" value="ZINC_FINGER_C2H2_1"/>
    <property type="match status" value="3"/>
</dbReference>
<sequence length="455" mass="53415">MEYRCNFCNQDFPDLVDYFHHECKFYDEQYLMQVRNDFSMCPNAFNAFKSSNEEHAGNIHLDEEENKCMLTDISVKAVSQILDFLKYNENQSCKETTNEKYVPEQVFNKTEYCSQVQRFAHEKNLDFNLNQPSTSHWARQISENIAHSSSIPPSVSRGLSSFQSINSESNPCHDKNQQILSAEYNPLDYCDIGANQKCEASDAVVKHAHENKQEFKSSSPLRMSFQNINLNLEKYSKMHPRNSASFVRSNVVYEEPKHEGNEYFLQKNTIDTLEKECRRDAGVKTSMSYSSLTNFSNFNADENSFNQYSNIEENPVTRDTERSYRCGRCKKVFITYNALSKHYCDASKEEQHKCDVCGKEFPSNSKLREHYRTHSDERPYGCEKCGKRFKRIDHLKHHSITHSTEMPHVCEMCGRRFKLKKYLSKHYNSHITEKSHVCVKCDKRFKRNMDLDMRF</sequence>
<feature type="domain" description="C2H2-type" evidence="10">
    <location>
        <begin position="352"/>
        <end position="379"/>
    </location>
</feature>
<dbReference type="FunFam" id="3.30.160.60:FF:000100">
    <property type="entry name" value="Zinc finger 45-like"/>
    <property type="match status" value="1"/>
</dbReference>
<dbReference type="Proteomes" id="UP000886998">
    <property type="component" value="Unassembled WGS sequence"/>
</dbReference>
<comment type="caution">
    <text evidence="11">The sequence shown here is derived from an EMBL/GenBank/DDBJ whole genome shotgun (WGS) entry which is preliminary data.</text>
</comment>
<feature type="domain" description="C2H2-type" evidence="10">
    <location>
        <begin position="408"/>
        <end position="435"/>
    </location>
</feature>
<dbReference type="GO" id="GO:0005634">
    <property type="term" value="C:nucleus"/>
    <property type="evidence" value="ECO:0007669"/>
    <property type="project" value="UniProtKB-SubCell"/>
</dbReference>
<proteinExistence type="predicted"/>
<dbReference type="PANTHER" id="PTHR47772">
    <property type="entry name" value="ZINC FINGER PROTEIN 200"/>
    <property type="match status" value="1"/>
</dbReference>
<dbReference type="InterPro" id="IPR013087">
    <property type="entry name" value="Znf_C2H2_type"/>
</dbReference>
<dbReference type="FunFam" id="3.30.160.60:FF:000671">
    <property type="entry name" value="Zinc finger protein 26"/>
    <property type="match status" value="1"/>
</dbReference>
<keyword evidence="6" id="KW-0805">Transcription regulation</keyword>
<dbReference type="InterPro" id="IPR050636">
    <property type="entry name" value="C2H2-ZF_domain-containing"/>
</dbReference>
<keyword evidence="3" id="KW-0677">Repeat</keyword>
<evidence type="ECO:0000313" key="11">
    <source>
        <dbReference type="EMBL" id="GFY37100.1"/>
    </source>
</evidence>
<keyword evidence="7" id="KW-0804">Transcription</keyword>
<feature type="domain" description="C2H2-type" evidence="10">
    <location>
        <begin position="324"/>
        <end position="351"/>
    </location>
</feature>
<keyword evidence="5" id="KW-0862">Zinc</keyword>
<dbReference type="InterPro" id="IPR036236">
    <property type="entry name" value="Znf_C2H2_sf"/>
</dbReference>
<evidence type="ECO:0000259" key="10">
    <source>
        <dbReference type="PROSITE" id="PS50157"/>
    </source>
</evidence>
<dbReference type="SMART" id="SM00355">
    <property type="entry name" value="ZnF_C2H2"/>
    <property type="match status" value="5"/>
</dbReference>
<evidence type="ECO:0000256" key="6">
    <source>
        <dbReference type="ARBA" id="ARBA00023015"/>
    </source>
</evidence>
<evidence type="ECO:0000256" key="3">
    <source>
        <dbReference type="ARBA" id="ARBA00022737"/>
    </source>
</evidence>
<keyword evidence="2" id="KW-0479">Metal-binding</keyword>
<keyword evidence="4 9" id="KW-0863">Zinc-finger</keyword>
<dbReference type="EMBL" id="BMAV01000110">
    <property type="protein sequence ID" value="GFY37100.1"/>
    <property type="molecule type" value="Genomic_DNA"/>
</dbReference>
<gene>
    <name evidence="11" type="primary">NCL1_34887</name>
    <name evidence="11" type="ORF">TNIN_206821</name>
</gene>
<evidence type="ECO:0000256" key="1">
    <source>
        <dbReference type="ARBA" id="ARBA00004123"/>
    </source>
</evidence>
<dbReference type="GO" id="GO:0008270">
    <property type="term" value="F:zinc ion binding"/>
    <property type="evidence" value="ECO:0007669"/>
    <property type="project" value="UniProtKB-KW"/>
</dbReference>
<keyword evidence="12" id="KW-1185">Reference proteome</keyword>
<evidence type="ECO:0000256" key="7">
    <source>
        <dbReference type="ARBA" id="ARBA00023163"/>
    </source>
</evidence>
<dbReference type="PANTHER" id="PTHR47772:SF13">
    <property type="entry name" value="GASTRULA ZINC FINGER PROTEIN XLCGF49.1-LIKE-RELATED"/>
    <property type="match status" value="1"/>
</dbReference>
<keyword evidence="8" id="KW-0539">Nucleus</keyword>
<evidence type="ECO:0000313" key="12">
    <source>
        <dbReference type="Proteomes" id="UP000886998"/>
    </source>
</evidence>
<evidence type="ECO:0000256" key="2">
    <source>
        <dbReference type="ARBA" id="ARBA00022723"/>
    </source>
</evidence>
<evidence type="ECO:0000256" key="5">
    <source>
        <dbReference type="ARBA" id="ARBA00022833"/>
    </source>
</evidence>
<dbReference type="AlphaFoldDB" id="A0A8X6WLF2"/>
<dbReference type="OrthoDB" id="8117402at2759"/>
<evidence type="ECO:0000256" key="4">
    <source>
        <dbReference type="ARBA" id="ARBA00022771"/>
    </source>
</evidence>